<evidence type="ECO:0008006" key="3">
    <source>
        <dbReference type="Google" id="ProtNLM"/>
    </source>
</evidence>
<sequence length="429" mass="49887">MTLCAWLGGMYHPMSAQADQRIEEVKNLFLNKDLGVWINQYIGDNNLGHKIILTLGNDQREWKGFIQNMNTGEKLTLEGKYHRQDLKCILSDTSGKKWGQMVGMYKDSILQSEVMKQDKSSGYLLQLKQTPRTTMINSECPPGLSYREFRTADNNYFLHLQCYEDARVSGYIGCIKDSTLFWFKGNCKDVNCNWIELNVRQCNQASKFNAELKFEKQGQFKLITDSIMFPNNMIFNLANAVNFTCSNLTQDRTSANMKKIALEDKGFNKWLTIITQSWLTKVFTEVSAPEENHKVYSFGVQLDWVNEYFISGTLQIRWPGQKGIQFSPLNFNRRNGDEISLGDIFDKDEQFENILHGFLEETKNQYLEVNNEKLNHFILLDPFSNWTLLPTGICFSTQRSPLWGEYKIFLPYSKVQDKLRRSGPLKRIW</sequence>
<accession>A0A9D7S6D3</accession>
<dbReference type="Proteomes" id="UP000808349">
    <property type="component" value="Unassembled WGS sequence"/>
</dbReference>
<organism evidence="1 2">
    <name type="scientific">Candidatus Defluviibacterium haderslevense</name>
    <dbReference type="NCBI Taxonomy" id="2981993"/>
    <lineage>
        <taxon>Bacteria</taxon>
        <taxon>Pseudomonadati</taxon>
        <taxon>Bacteroidota</taxon>
        <taxon>Saprospiria</taxon>
        <taxon>Saprospirales</taxon>
        <taxon>Saprospiraceae</taxon>
        <taxon>Candidatus Defluviibacterium</taxon>
    </lineage>
</organism>
<name>A0A9D7S6D3_9BACT</name>
<dbReference type="AlphaFoldDB" id="A0A9D7S6D3"/>
<protein>
    <recommendedName>
        <fullName evidence="3">DUF3298 domain-containing protein</fullName>
    </recommendedName>
</protein>
<dbReference type="EMBL" id="JADKFW010000004">
    <property type="protein sequence ID" value="MBK9716060.1"/>
    <property type="molecule type" value="Genomic_DNA"/>
</dbReference>
<comment type="caution">
    <text evidence="1">The sequence shown here is derived from an EMBL/GenBank/DDBJ whole genome shotgun (WGS) entry which is preliminary data.</text>
</comment>
<evidence type="ECO:0000313" key="2">
    <source>
        <dbReference type="Proteomes" id="UP000808349"/>
    </source>
</evidence>
<evidence type="ECO:0000313" key="1">
    <source>
        <dbReference type="EMBL" id="MBK9716060.1"/>
    </source>
</evidence>
<reference evidence="1 2" key="1">
    <citation type="submission" date="2020-10" db="EMBL/GenBank/DDBJ databases">
        <title>Connecting structure to function with the recovery of over 1000 high-quality activated sludge metagenome-assembled genomes encoding full-length rRNA genes using long-read sequencing.</title>
        <authorList>
            <person name="Singleton C.M."/>
            <person name="Petriglieri F."/>
            <person name="Kristensen J.M."/>
            <person name="Kirkegaard R.H."/>
            <person name="Michaelsen T.Y."/>
            <person name="Andersen M.H."/>
            <person name="Karst S.M."/>
            <person name="Dueholm M.S."/>
            <person name="Nielsen P.H."/>
            <person name="Albertsen M."/>
        </authorList>
    </citation>
    <scope>NUCLEOTIDE SEQUENCE [LARGE SCALE GENOMIC DNA]</scope>
    <source>
        <strain evidence="1">Ribe_18-Q3-R11-54_BAT3C.373</strain>
    </source>
</reference>
<proteinExistence type="predicted"/>
<gene>
    <name evidence="1" type="ORF">IPO85_00775</name>
</gene>